<dbReference type="GeneID" id="20642014"/>
<dbReference type="PANTHER" id="PTHR21562:SF83">
    <property type="entry name" value="PECTIN ACETYLESTERASE 4"/>
    <property type="match status" value="1"/>
</dbReference>
<dbReference type="KEGG" id="psoj:PHYSODRAFT_301445"/>
<gene>
    <name evidence="2" type="ORF">PHYSODRAFT_301445</name>
</gene>
<feature type="signal peptide" evidence="1">
    <location>
        <begin position="1"/>
        <end position="20"/>
    </location>
</feature>
<dbReference type="InterPro" id="IPR004963">
    <property type="entry name" value="PAE/NOTUM"/>
</dbReference>
<dbReference type="Gene3D" id="3.40.50.1820">
    <property type="entry name" value="alpha/beta hydrolase"/>
    <property type="match status" value="1"/>
</dbReference>
<dbReference type="RefSeq" id="XP_009528076.1">
    <property type="nucleotide sequence ID" value="XM_009529781.1"/>
</dbReference>
<dbReference type="Proteomes" id="UP000002640">
    <property type="component" value="Unassembled WGS sequence"/>
</dbReference>
<dbReference type="PANTHER" id="PTHR21562">
    <property type="entry name" value="NOTUM-RELATED"/>
    <property type="match status" value="1"/>
</dbReference>
<dbReference type="SUPFAM" id="SSF53474">
    <property type="entry name" value="alpha/beta-Hydrolases"/>
    <property type="match status" value="1"/>
</dbReference>
<reference evidence="2 3" key="1">
    <citation type="journal article" date="2006" name="Science">
        <title>Phytophthora genome sequences uncover evolutionary origins and mechanisms of pathogenesis.</title>
        <authorList>
            <person name="Tyler B.M."/>
            <person name="Tripathy S."/>
            <person name="Zhang X."/>
            <person name="Dehal P."/>
            <person name="Jiang R.H."/>
            <person name="Aerts A."/>
            <person name="Arredondo F.D."/>
            <person name="Baxter L."/>
            <person name="Bensasson D."/>
            <person name="Beynon J.L."/>
            <person name="Chapman J."/>
            <person name="Damasceno C.M."/>
            <person name="Dorrance A.E."/>
            <person name="Dou D."/>
            <person name="Dickerman A.W."/>
            <person name="Dubchak I.L."/>
            <person name="Garbelotto M."/>
            <person name="Gijzen M."/>
            <person name="Gordon S.G."/>
            <person name="Govers F."/>
            <person name="Grunwald N.J."/>
            <person name="Huang W."/>
            <person name="Ivors K.L."/>
            <person name="Jones R.W."/>
            <person name="Kamoun S."/>
            <person name="Krampis K."/>
            <person name="Lamour K.H."/>
            <person name="Lee M.K."/>
            <person name="McDonald W.H."/>
            <person name="Medina M."/>
            <person name="Meijer H.J."/>
            <person name="Nordberg E.K."/>
            <person name="Maclean D.J."/>
            <person name="Ospina-Giraldo M.D."/>
            <person name="Morris P.F."/>
            <person name="Phuntumart V."/>
            <person name="Putnam N.H."/>
            <person name="Rash S."/>
            <person name="Rose J.K."/>
            <person name="Sakihama Y."/>
            <person name="Salamov A.A."/>
            <person name="Savidor A."/>
            <person name="Scheuring C.F."/>
            <person name="Smith B.M."/>
            <person name="Sobral B.W."/>
            <person name="Terry A."/>
            <person name="Torto-Alalibo T.A."/>
            <person name="Win J."/>
            <person name="Xu Z."/>
            <person name="Zhang H."/>
            <person name="Grigoriev I.V."/>
            <person name="Rokhsar D.S."/>
            <person name="Boore J.L."/>
        </authorList>
    </citation>
    <scope>NUCLEOTIDE SEQUENCE [LARGE SCALE GENOMIC DNA]</scope>
    <source>
        <strain evidence="2 3">P6497</strain>
    </source>
</reference>
<dbReference type="OMA" id="CNFALQC"/>
<dbReference type="InParanoid" id="G4ZDT9"/>
<dbReference type="Pfam" id="PF03283">
    <property type="entry name" value="PAE"/>
    <property type="match status" value="1"/>
</dbReference>
<accession>G4ZDT9</accession>
<keyword evidence="3" id="KW-1185">Reference proteome</keyword>
<protein>
    <submittedName>
        <fullName evidence="2">Uncharacterized protein</fullName>
    </submittedName>
</protein>
<proteinExistence type="predicted"/>
<name>G4ZDT9_PHYSP</name>
<evidence type="ECO:0000256" key="1">
    <source>
        <dbReference type="SAM" id="SignalP"/>
    </source>
</evidence>
<evidence type="ECO:0000313" key="2">
    <source>
        <dbReference type="EMBL" id="EGZ19018.1"/>
    </source>
</evidence>
<sequence>MFLPRLLATLLALPALVVSAADDNSCTFGPSENCGIDSLTVSTSDGSALIYPGGDTRCAFDEYKDNTTTFESISTYFFQVFPNEKKDKSKVLLYFQGGGACVDKFTCNFALQCQLGASPLVKPNARVDNSGIMARGSAGNPFNDWNIVFLPYCTGDLFVGNTEIEASESPYNQALGNKQCLGQNRSMHLNGYNNAKAVLDWALENFPNPEQLVLGGYSAGSLGAQLWSAKVAKMWEVEQKGTKFQVLADSYVGVFPEHKTTASSLVNYYGGCDVDLSFPAPLAEKCKAKTATATEMVDALIQEAPKSEWLFIDSTGDATQRKFYELARLGIAGYPFTTLLDAGEFYGNLTQIIDSHAKLTSVTRFNIDSEQHVWLKSEGYATAKSVDGAVLGDVLSSWLQGSAAANNATTPNVGTVAPTVGGQ</sequence>
<evidence type="ECO:0000313" key="3">
    <source>
        <dbReference type="Proteomes" id="UP000002640"/>
    </source>
</evidence>
<dbReference type="EMBL" id="JH159154">
    <property type="protein sequence ID" value="EGZ19018.1"/>
    <property type="molecule type" value="Genomic_DNA"/>
</dbReference>
<keyword evidence="1" id="KW-0732">Signal</keyword>
<dbReference type="AlphaFoldDB" id="G4ZDT9"/>
<organism evidence="2 3">
    <name type="scientific">Phytophthora sojae (strain P6497)</name>
    <name type="common">Soybean stem and root rot agent</name>
    <name type="synonym">Phytophthora megasperma f. sp. glycines</name>
    <dbReference type="NCBI Taxonomy" id="1094619"/>
    <lineage>
        <taxon>Eukaryota</taxon>
        <taxon>Sar</taxon>
        <taxon>Stramenopiles</taxon>
        <taxon>Oomycota</taxon>
        <taxon>Peronosporomycetes</taxon>
        <taxon>Peronosporales</taxon>
        <taxon>Peronosporaceae</taxon>
        <taxon>Phytophthora</taxon>
    </lineage>
</organism>
<dbReference type="InterPro" id="IPR029058">
    <property type="entry name" value="AB_hydrolase_fold"/>
</dbReference>
<dbReference type="ESTHER" id="physp-g4zdt9">
    <property type="family name" value="Pectinacetylesterase-Notum"/>
</dbReference>
<feature type="chain" id="PRO_5003472101" evidence="1">
    <location>
        <begin position="21"/>
        <end position="423"/>
    </location>
</feature>
<dbReference type="GO" id="GO:0016787">
    <property type="term" value="F:hydrolase activity"/>
    <property type="evidence" value="ECO:0007669"/>
    <property type="project" value="InterPro"/>
</dbReference>